<evidence type="ECO:0000259" key="2">
    <source>
        <dbReference type="PROSITE" id="PS51186"/>
    </source>
</evidence>
<evidence type="ECO:0000313" key="4">
    <source>
        <dbReference type="Proteomes" id="UP000464053"/>
    </source>
</evidence>
<evidence type="ECO:0000313" key="3">
    <source>
        <dbReference type="EMBL" id="QHM73433.1"/>
    </source>
</evidence>
<dbReference type="InterPro" id="IPR000182">
    <property type="entry name" value="GNAT_dom"/>
</dbReference>
<evidence type="ECO:0000256" key="1">
    <source>
        <dbReference type="HAMAP-Rule" id="MF_02018"/>
    </source>
</evidence>
<dbReference type="GO" id="GO:0015940">
    <property type="term" value="P:pantothenate biosynthetic process"/>
    <property type="evidence" value="ECO:0007669"/>
    <property type="project" value="UniProtKB-UniRule"/>
</dbReference>
<accession>A0A6P1Q472</accession>
<feature type="binding site" evidence="1">
    <location>
        <begin position="68"/>
        <end position="70"/>
    </location>
    <ligand>
        <name>CoA</name>
        <dbReference type="ChEBI" id="CHEBI:57287"/>
    </ligand>
</feature>
<dbReference type="RefSeq" id="WP_160623080.1">
    <property type="nucleotide sequence ID" value="NZ_CP028271.1"/>
</dbReference>
<gene>
    <name evidence="3" type="primary">panM</name>
    <name evidence="1" type="synonym">panZ</name>
    <name evidence="3" type="ORF">C7M51_03780</name>
</gene>
<comment type="function">
    <text evidence="1">Controls both the activation and catalytic activity of PanD in a coenzyme A (CoA)-dependent fashion.</text>
</comment>
<dbReference type="GO" id="GO:0016747">
    <property type="term" value="F:acyltransferase activity, transferring groups other than amino-acyl groups"/>
    <property type="evidence" value="ECO:0007669"/>
    <property type="project" value="InterPro"/>
</dbReference>
<organism evidence="3 4">
    <name type="scientific">Mixta intestinalis</name>
    <dbReference type="NCBI Taxonomy" id="1615494"/>
    <lineage>
        <taxon>Bacteria</taxon>
        <taxon>Pseudomonadati</taxon>
        <taxon>Pseudomonadota</taxon>
        <taxon>Gammaproteobacteria</taxon>
        <taxon>Enterobacterales</taxon>
        <taxon>Erwiniaceae</taxon>
        <taxon>Mixta</taxon>
    </lineage>
</organism>
<comment type="subunit">
    <text evidence="1">Interacts with PanD in the presence of CoA.</text>
</comment>
<feature type="domain" description="N-acetyltransferase" evidence="2">
    <location>
        <begin position="1"/>
        <end position="131"/>
    </location>
</feature>
<proteinExistence type="inferred from homology"/>
<dbReference type="PROSITE" id="PS51186">
    <property type="entry name" value="GNAT"/>
    <property type="match status" value="1"/>
</dbReference>
<comment type="similarity">
    <text evidence="1">Belongs to the PanZ/PanM family.</text>
</comment>
<dbReference type="AlphaFoldDB" id="A0A6P1Q472"/>
<dbReference type="Gene3D" id="3.40.630.30">
    <property type="match status" value="1"/>
</dbReference>
<dbReference type="GO" id="GO:0031638">
    <property type="term" value="P:zymogen activation"/>
    <property type="evidence" value="ECO:0007669"/>
    <property type="project" value="InterPro"/>
</dbReference>
<dbReference type="EMBL" id="CP028271">
    <property type="protein sequence ID" value="QHM73433.1"/>
    <property type="molecule type" value="Genomic_DNA"/>
</dbReference>
<dbReference type="KEGG" id="mint:C7M51_03780"/>
<dbReference type="SUPFAM" id="SSF55729">
    <property type="entry name" value="Acyl-CoA N-acyltransferases (Nat)"/>
    <property type="match status" value="1"/>
</dbReference>
<sequence>MKLTIIRLQKLSEQDCIDLGKIWPEVICSELERKLDENHRLYAARFNDRLLAAVELTIRGTQGRLEKLEVREVTRRRGVGSYLLEEVIAQNPSLTQLWIADDGKADQQIIAAFMQACGFRTQADGWIYTRE</sequence>
<protein>
    <recommendedName>
        <fullName evidence="1">PanD regulatory factor</fullName>
    </recommendedName>
</protein>
<dbReference type="NCBIfam" id="NF033213">
    <property type="entry name" value="matur_PanM"/>
    <property type="match status" value="1"/>
</dbReference>
<dbReference type="Pfam" id="PF12568">
    <property type="entry name" value="PanZ"/>
    <property type="match status" value="1"/>
</dbReference>
<dbReference type="Proteomes" id="UP000464053">
    <property type="component" value="Chromosome"/>
</dbReference>
<dbReference type="CDD" id="cd04301">
    <property type="entry name" value="NAT_SF"/>
    <property type="match status" value="1"/>
</dbReference>
<dbReference type="InterPro" id="IPR016181">
    <property type="entry name" value="Acyl_CoA_acyltransferase"/>
</dbReference>
<dbReference type="OrthoDB" id="5736859at2"/>
<dbReference type="HAMAP" id="MF_02018">
    <property type="entry name" value="PanZ_PanM"/>
    <property type="match status" value="1"/>
</dbReference>
<name>A0A6P1Q472_9GAMM</name>
<keyword evidence="1" id="KW-0566">Pantothenate biosynthesis</keyword>
<dbReference type="InterPro" id="IPR040448">
    <property type="entry name" value="PanZ_GNAT"/>
</dbReference>
<dbReference type="InterPro" id="IPR032900">
    <property type="entry name" value="PanZ"/>
</dbReference>
<feature type="binding site" evidence="1">
    <location>
        <begin position="74"/>
        <end position="81"/>
    </location>
    <ligand>
        <name>CoA</name>
        <dbReference type="ChEBI" id="CHEBI:57287"/>
    </ligand>
</feature>
<reference evidence="3 4" key="1">
    <citation type="submission" date="2018-03" db="EMBL/GenBank/DDBJ databases">
        <title>Pantoea intestinalis SRCM103226 isolated form the mealworm.</title>
        <authorList>
            <person name="Jeong D.-Y."/>
            <person name="Kim J.W."/>
        </authorList>
    </citation>
    <scope>NUCLEOTIDE SEQUENCE [LARGE SCALE GENOMIC DNA]</scope>
    <source>
        <strain evidence="3 4">SRCM103226</strain>
    </source>
</reference>
<keyword evidence="4" id="KW-1185">Reference proteome</keyword>